<dbReference type="Gene3D" id="3.90.1140.10">
    <property type="entry name" value="Cyclic phosphodiesterase"/>
    <property type="match status" value="1"/>
</dbReference>
<evidence type="ECO:0000259" key="3">
    <source>
        <dbReference type="SMART" id="SM00322"/>
    </source>
</evidence>
<organism evidence="4 5">
    <name type="scientific">Mesorhabditis spiculigera</name>
    <dbReference type="NCBI Taxonomy" id="96644"/>
    <lineage>
        <taxon>Eukaryota</taxon>
        <taxon>Metazoa</taxon>
        <taxon>Ecdysozoa</taxon>
        <taxon>Nematoda</taxon>
        <taxon>Chromadorea</taxon>
        <taxon>Rhabditida</taxon>
        <taxon>Rhabditina</taxon>
        <taxon>Rhabditomorpha</taxon>
        <taxon>Rhabditoidea</taxon>
        <taxon>Rhabditidae</taxon>
        <taxon>Mesorhabditinae</taxon>
        <taxon>Mesorhabditis</taxon>
    </lineage>
</organism>
<dbReference type="AlphaFoldDB" id="A0AA36CSR2"/>
<keyword evidence="1" id="KW-0694">RNA-binding</keyword>
<dbReference type="GO" id="GO:0003723">
    <property type="term" value="F:RNA binding"/>
    <property type="evidence" value="ECO:0007669"/>
    <property type="project" value="UniProtKB-UniRule"/>
</dbReference>
<evidence type="ECO:0000313" key="5">
    <source>
        <dbReference type="Proteomes" id="UP001177023"/>
    </source>
</evidence>
<dbReference type="SUPFAM" id="SSF55144">
    <property type="entry name" value="LigT-like"/>
    <property type="match status" value="1"/>
</dbReference>
<dbReference type="InterPro" id="IPR004088">
    <property type="entry name" value="KH_dom_type_1"/>
</dbReference>
<dbReference type="SMART" id="SM00322">
    <property type="entry name" value="KH"/>
    <property type="match status" value="1"/>
</dbReference>
<feature type="region of interest" description="Disordered" evidence="2">
    <location>
        <begin position="112"/>
        <end position="134"/>
    </location>
</feature>
<name>A0AA36CSR2_9BILA</name>
<feature type="compositionally biased region" description="Basic and acidic residues" evidence="2">
    <location>
        <begin position="112"/>
        <end position="125"/>
    </location>
</feature>
<feature type="non-terminal residue" evidence="4">
    <location>
        <position position="439"/>
    </location>
</feature>
<dbReference type="InterPro" id="IPR036612">
    <property type="entry name" value="KH_dom_type_1_sf"/>
</dbReference>
<dbReference type="GO" id="GO:0005634">
    <property type="term" value="C:nucleus"/>
    <property type="evidence" value="ECO:0007669"/>
    <property type="project" value="TreeGrafter"/>
</dbReference>
<dbReference type="GO" id="GO:0006307">
    <property type="term" value="P:DNA alkylation repair"/>
    <property type="evidence" value="ECO:0007669"/>
    <property type="project" value="InterPro"/>
</dbReference>
<gene>
    <name evidence="4" type="ORF">MSPICULIGERA_LOCUS11857</name>
</gene>
<dbReference type="SUPFAM" id="SSF54791">
    <property type="entry name" value="Eukaryotic type KH-domain (KH-domain type I)"/>
    <property type="match status" value="1"/>
</dbReference>
<feature type="domain" description="K Homology" evidence="3">
    <location>
        <begin position="156"/>
        <end position="226"/>
    </location>
</feature>
<dbReference type="GO" id="GO:0006355">
    <property type="term" value="P:regulation of DNA-templated transcription"/>
    <property type="evidence" value="ECO:0007669"/>
    <property type="project" value="TreeGrafter"/>
</dbReference>
<sequence length="439" mass="48525">MSFPVYADTYQISGRNYRRNPFSGAAPVQPPIGNGDTADLYEDDADEDELLDCLPAIPKIGAPDELEEAEDAAGPAAYQAPAQPEPMPSSSVQPPIAAMAPPPGFEKKVVTATKKEKQQKPEKPKQPASEAQPAEAAVADVWIRCEEDVRIEQSGQKFRARLEVASAFHGRLIGFRGTILKEMEASTRCRIRIPNKNEGSDLIDISSTVGIESVQRCLDRIDIIVIKARKESRPTHFLALPMNTPEILEGYDYFKRTVKAMPEISDVCKDEKLYMIPAKLHLTLAVVRLFTKDEKAQAAAALAMAGERIRKLYGRTTLKVSIAGLQIMNDDPTQVNVLYAGVRGEKVQEVANLVRDVFVEQGLCEPDKSDVKLHMTLMNSRYLAEETNSRRTNFDAKALLDEMSDFWFGDVTSDKIHLCAMSTVGADGFYESIETLSIA</sequence>
<feature type="region of interest" description="Disordered" evidence="2">
    <location>
        <begin position="64"/>
        <end position="92"/>
    </location>
</feature>
<dbReference type="InterPro" id="IPR004087">
    <property type="entry name" value="KH_dom"/>
</dbReference>
<dbReference type="Pfam" id="PF00013">
    <property type="entry name" value="KH_1"/>
    <property type="match status" value="1"/>
</dbReference>
<evidence type="ECO:0000256" key="1">
    <source>
        <dbReference type="PROSITE-ProRule" id="PRU00117"/>
    </source>
</evidence>
<dbReference type="PANTHER" id="PTHR13360:SF1">
    <property type="entry name" value="ACTIVATING SIGNAL COINTEGRATOR 1 COMPLEX SUBUNIT 1"/>
    <property type="match status" value="1"/>
</dbReference>
<evidence type="ECO:0000256" key="2">
    <source>
        <dbReference type="SAM" id="MobiDB-lite"/>
    </source>
</evidence>
<dbReference type="InterPro" id="IPR009097">
    <property type="entry name" value="Cyclic_Pdiesterase"/>
</dbReference>
<proteinExistence type="predicted"/>
<dbReference type="PROSITE" id="PS50084">
    <property type="entry name" value="KH_TYPE_1"/>
    <property type="match status" value="1"/>
</dbReference>
<dbReference type="Proteomes" id="UP001177023">
    <property type="component" value="Unassembled WGS sequence"/>
</dbReference>
<feature type="compositionally biased region" description="Low complexity" evidence="2">
    <location>
        <begin position="72"/>
        <end position="82"/>
    </location>
</feature>
<accession>A0AA36CSR2</accession>
<keyword evidence="5" id="KW-1185">Reference proteome</keyword>
<dbReference type="InterPro" id="IPR019510">
    <property type="entry name" value="AKAP7-like_phosphoesterase"/>
</dbReference>
<dbReference type="Gene3D" id="3.30.1370.10">
    <property type="entry name" value="K Homology domain, type 1"/>
    <property type="match status" value="1"/>
</dbReference>
<protein>
    <recommendedName>
        <fullName evidence="3">K Homology domain-containing protein</fullName>
    </recommendedName>
</protein>
<feature type="region of interest" description="Disordered" evidence="2">
    <location>
        <begin position="16"/>
        <end position="38"/>
    </location>
</feature>
<dbReference type="CDD" id="cd00105">
    <property type="entry name" value="KH-I"/>
    <property type="match status" value="1"/>
</dbReference>
<evidence type="ECO:0000313" key="4">
    <source>
        <dbReference type="EMBL" id="CAJ0573500.1"/>
    </source>
</evidence>
<dbReference type="PANTHER" id="PTHR13360">
    <property type="entry name" value="ACTIVATING SIGNAL COINTEGRATOR 1 COMPLEX SUBUNIT 1"/>
    <property type="match status" value="1"/>
</dbReference>
<comment type="caution">
    <text evidence="4">The sequence shown here is derived from an EMBL/GenBank/DDBJ whole genome shotgun (WGS) entry which is preliminary data.</text>
</comment>
<reference evidence="4" key="1">
    <citation type="submission" date="2023-06" db="EMBL/GenBank/DDBJ databases">
        <authorList>
            <person name="Delattre M."/>
        </authorList>
    </citation>
    <scope>NUCLEOTIDE SEQUENCE</scope>
    <source>
        <strain evidence="4">AF72</strain>
    </source>
</reference>
<dbReference type="EMBL" id="CATQJA010002619">
    <property type="protein sequence ID" value="CAJ0573500.1"/>
    <property type="molecule type" value="Genomic_DNA"/>
</dbReference>
<dbReference type="InterPro" id="IPR009210">
    <property type="entry name" value="ASCC1"/>
</dbReference>
<dbReference type="Pfam" id="PF10469">
    <property type="entry name" value="AKAP7_NLS"/>
    <property type="match status" value="1"/>
</dbReference>